<organism evidence="3 4">
    <name type="scientific">Streptomyces cadmiisoli</name>
    <dbReference type="NCBI Taxonomy" id="2184053"/>
    <lineage>
        <taxon>Bacteria</taxon>
        <taxon>Bacillati</taxon>
        <taxon>Actinomycetota</taxon>
        <taxon>Actinomycetes</taxon>
        <taxon>Kitasatosporales</taxon>
        <taxon>Streptomycetaceae</taxon>
        <taxon>Streptomyces</taxon>
        <taxon>Streptomyces aurantiacus group</taxon>
    </lineage>
</organism>
<dbReference type="CDD" id="cd19088">
    <property type="entry name" value="AKR_AKR13B1"/>
    <property type="match status" value="1"/>
</dbReference>
<keyword evidence="4" id="KW-1185">Reference proteome</keyword>
<evidence type="ECO:0000313" key="3">
    <source>
        <dbReference type="EMBL" id="AWW35446.1"/>
    </source>
</evidence>
<sequence>MTSKNTARESGQFHLAGTTAVTRLGYGTLQLTGPGGWGYPKDPDKSMRVLRRAVDLGVNLIDTADSYGPEVAENLIREALYPYAENLVIATKAGFTRPGPKRWVPVGLPEYLRQQAEMSLRRLNVDCISLFQLHRVDPRVPLEVQVGTLKELQDEGKIRHIGLSEVDIQQLKRAQRIARIDSVQNLYNLGNRVADPLVDYTERAGIGFIPWHPLATGALAGHDSPLSAMAKKRNVAPSQIALAWLLQRSSTMLPIPGTSSISHLDENVAASEISLTNSELQILNGVRVY</sequence>
<dbReference type="Gene3D" id="3.20.20.100">
    <property type="entry name" value="NADP-dependent oxidoreductase domain"/>
    <property type="match status" value="1"/>
</dbReference>
<evidence type="ECO:0000313" key="4">
    <source>
        <dbReference type="Proteomes" id="UP000249616"/>
    </source>
</evidence>
<dbReference type="RefSeq" id="WP_112437633.1">
    <property type="nucleotide sequence ID" value="NZ_CP030073.1"/>
</dbReference>
<dbReference type="InterPro" id="IPR050791">
    <property type="entry name" value="Aldo-Keto_reductase"/>
</dbReference>
<keyword evidence="1" id="KW-0560">Oxidoreductase</keyword>
<dbReference type="GO" id="GO:0005737">
    <property type="term" value="C:cytoplasm"/>
    <property type="evidence" value="ECO:0007669"/>
    <property type="project" value="TreeGrafter"/>
</dbReference>
<dbReference type="PANTHER" id="PTHR43625:SF40">
    <property type="entry name" value="ALDO-KETO REDUCTASE YAKC [NADP(+)]"/>
    <property type="match status" value="1"/>
</dbReference>
<dbReference type="InterPro" id="IPR020471">
    <property type="entry name" value="AKR"/>
</dbReference>
<evidence type="ECO:0000259" key="2">
    <source>
        <dbReference type="Pfam" id="PF00248"/>
    </source>
</evidence>
<dbReference type="Pfam" id="PF00248">
    <property type="entry name" value="Aldo_ket_red"/>
    <property type="match status" value="1"/>
</dbReference>
<dbReference type="KEGG" id="scad:DN051_01085"/>
<dbReference type="PANTHER" id="PTHR43625">
    <property type="entry name" value="AFLATOXIN B1 ALDEHYDE REDUCTASE"/>
    <property type="match status" value="1"/>
</dbReference>
<name>A0A2Z4ISD9_9ACTN</name>
<dbReference type="AlphaFoldDB" id="A0A2Z4ISD9"/>
<gene>
    <name evidence="3" type="ORF">DN051_01085</name>
</gene>
<accession>A0A2Z4ISD9</accession>
<evidence type="ECO:0000256" key="1">
    <source>
        <dbReference type="ARBA" id="ARBA00023002"/>
    </source>
</evidence>
<reference evidence="3 4" key="1">
    <citation type="journal article" date="2019" name="Int. J. Syst. Evol. Microbiol.">
        <title>Streptomyces cadmiisoli sp. nov., a novel actinomycete isolated from cadmium-contaminated soil.</title>
        <authorList>
            <person name="Li K."/>
            <person name="Tang X."/>
            <person name="Zhao J."/>
            <person name="Guo Y."/>
            <person name="Tang Y."/>
            <person name="Gao J."/>
        </authorList>
    </citation>
    <scope>NUCLEOTIDE SEQUENCE [LARGE SCALE GENOMIC DNA]</scope>
    <source>
        <strain evidence="3 4">ZFG47</strain>
    </source>
</reference>
<dbReference type="SUPFAM" id="SSF51430">
    <property type="entry name" value="NAD(P)-linked oxidoreductase"/>
    <property type="match status" value="1"/>
</dbReference>
<dbReference type="EMBL" id="CP030073">
    <property type="protein sequence ID" value="AWW35446.1"/>
    <property type="molecule type" value="Genomic_DNA"/>
</dbReference>
<dbReference type="Proteomes" id="UP000249616">
    <property type="component" value="Chromosome"/>
</dbReference>
<proteinExistence type="predicted"/>
<dbReference type="InterPro" id="IPR036812">
    <property type="entry name" value="NAD(P)_OxRdtase_dom_sf"/>
</dbReference>
<dbReference type="InterPro" id="IPR023210">
    <property type="entry name" value="NADP_OxRdtase_dom"/>
</dbReference>
<dbReference type="GO" id="GO:0016491">
    <property type="term" value="F:oxidoreductase activity"/>
    <property type="evidence" value="ECO:0007669"/>
    <property type="project" value="UniProtKB-KW"/>
</dbReference>
<protein>
    <submittedName>
        <fullName evidence="3">Oxidoreductase</fullName>
    </submittedName>
</protein>
<dbReference type="PRINTS" id="PR00069">
    <property type="entry name" value="ALDKETRDTASE"/>
</dbReference>
<feature type="domain" description="NADP-dependent oxidoreductase" evidence="2">
    <location>
        <begin position="23"/>
        <end position="285"/>
    </location>
</feature>